<organism evidence="1 2">
    <name type="scientific">Champsocephalus esox</name>
    <name type="common">pike icefish</name>
    <dbReference type="NCBI Taxonomy" id="159716"/>
    <lineage>
        <taxon>Eukaryota</taxon>
        <taxon>Metazoa</taxon>
        <taxon>Chordata</taxon>
        <taxon>Craniata</taxon>
        <taxon>Vertebrata</taxon>
        <taxon>Euteleostomi</taxon>
        <taxon>Actinopterygii</taxon>
        <taxon>Neopterygii</taxon>
        <taxon>Teleostei</taxon>
        <taxon>Neoteleostei</taxon>
        <taxon>Acanthomorphata</taxon>
        <taxon>Eupercaria</taxon>
        <taxon>Perciformes</taxon>
        <taxon>Notothenioidei</taxon>
        <taxon>Channichthyidae</taxon>
        <taxon>Champsocephalus</taxon>
    </lineage>
</organism>
<name>A0AAN8BGX6_9TELE</name>
<protein>
    <submittedName>
        <fullName evidence="1">Uncharacterized protein</fullName>
    </submittedName>
</protein>
<proteinExistence type="predicted"/>
<sequence>MSDSPSKRSSSLPRCFSRDMVPVCPGVSRCEFRCVSRCVRVFSFHRRNQCPGPWNASLCPPASAERVHVSALLRSVSSCGNWTLPCRHYT</sequence>
<dbReference type="EMBL" id="JAULUE010002060">
    <property type="protein sequence ID" value="KAK5884265.1"/>
    <property type="molecule type" value="Genomic_DNA"/>
</dbReference>
<evidence type="ECO:0000313" key="1">
    <source>
        <dbReference type="EMBL" id="KAK5884265.1"/>
    </source>
</evidence>
<dbReference type="Proteomes" id="UP001335648">
    <property type="component" value="Unassembled WGS sequence"/>
</dbReference>
<keyword evidence="2" id="KW-1185">Reference proteome</keyword>
<accession>A0AAN8BGX6</accession>
<gene>
    <name evidence="1" type="ORF">CesoFtcFv8_018104</name>
</gene>
<reference evidence="1 2" key="1">
    <citation type="journal article" date="2023" name="Mol. Biol. Evol.">
        <title>Genomics of Secondarily Temperate Adaptation in the Only Non-Antarctic Icefish.</title>
        <authorList>
            <person name="Rivera-Colon A.G."/>
            <person name="Rayamajhi N."/>
            <person name="Minhas B.F."/>
            <person name="Madrigal G."/>
            <person name="Bilyk K.T."/>
            <person name="Yoon V."/>
            <person name="Hune M."/>
            <person name="Gregory S."/>
            <person name="Cheng C.H.C."/>
            <person name="Catchen J.M."/>
        </authorList>
    </citation>
    <scope>NUCLEOTIDE SEQUENCE [LARGE SCALE GENOMIC DNA]</scope>
    <source>
        <strain evidence="1">JC2023a</strain>
    </source>
</reference>
<dbReference type="AlphaFoldDB" id="A0AAN8BGX6"/>
<comment type="caution">
    <text evidence="1">The sequence shown here is derived from an EMBL/GenBank/DDBJ whole genome shotgun (WGS) entry which is preliminary data.</text>
</comment>
<evidence type="ECO:0000313" key="2">
    <source>
        <dbReference type="Proteomes" id="UP001335648"/>
    </source>
</evidence>